<dbReference type="EMBL" id="JH687869">
    <property type="protein sequence ID" value="EJD36162.1"/>
    <property type="molecule type" value="Genomic_DNA"/>
</dbReference>
<name>J0WU06_AURST</name>
<proteinExistence type="predicted"/>
<dbReference type="KEGG" id="adl:AURDEDRAFT_23137"/>
<feature type="non-terminal residue" evidence="1">
    <location>
        <position position="63"/>
    </location>
</feature>
<reference evidence="2" key="1">
    <citation type="journal article" date="2012" name="Science">
        <title>The Paleozoic origin of enzymatic lignin decomposition reconstructed from 31 fungal genomes.</title>
        <authorList>
            <person name="Floudas D."/>
            <person name="Binder M."/>
            <person name="Riley R."/>
            <person name="Barry K."/>
            <person name="Blanchette R.A."/>
            <person name="Henrissat B."/>
            <person name="Martinez A.T."/>
            <person name="Otillar R."/>
            <person name="Spatafora J.W."/>
            <person name="Yadav J.S."/>
            <person name="Aerts A."/>
            <person name="Benoit I."/>
            <person name="Boyd A."/>
            <person name="Carlson A."/>
            <person name="Copeland A."/>
            <person name="Coutinho P.M."/>
            <person name="de Vries R.P."/>
            <person name="Ferreira P."/>
            <person name="Findley K."/>
            <person name="Foster B."/>
            <person name="Gaskell J."/>
            <person name="Glotzer D."/>
            <person name="Gorecki P."/>
            <person name="Heitman J."/>
            <person name="Hesse C."/>
            <person name="Hori C."/>
            <person name="Igarashi K."/>
            <person name="Jurgens J.A."/>
            <person name="Kallen N."/>
            <person name="Kersten P."/>
            <person name="Kohler A."/>
            <person name="Kuees U."/>
            <person name="Kumar T.K.A."/>
            <person name="Kuo A."/>
            <person name="LaButti K."/>
            <person name="Larrondo L.F."/>
            <person name="Lindquist E."/>
            <person name="Ling A."/>
            <person name="Lombard V."/>
            <person name="Lucas S."/>
            <person name="Lundell T."/>
            <person name="Martin R."/>
            <person name="McLaughlin D.J."/>
            <person name="Morgenstern I."/>
            <person name="Morin E."/>
            <person name="Murat C."/>
            <person name="Nagy L.G."/>
            <person name="Nolan M."/>
            <person name="Ohm R.A."/>
            <person name="Patyshakuliyeva A."/>
            <person name="Rokas A."/>
            <person name="Ruiz-Duenas F.J."/>
            <person name="Sabat G."/>
            <person name="Salamov A."/>
            <person name="Samejima M."/>
            <person name="Schmutz J."/>
            <person name="Slot J.C."/>
            <person name="St John F."/>
            <person name="Stenlid J."/>
            <person name="Sun H."/>
            <person name="Sun S."/>
            <person name="Syed K."/>
            <person name="Tsang A."/>
            <person name="Wiebenga A."/>
            <person name="Young D."/>
            <person name="Pisabarro A."/>
            <person name="Eastwood D.C."/>
            <person name="Martin F."/>
            <person name="Cullen D."/>
            <person name="Grigoriev I.V."/>
            <person name="Hibbett D.S."/>
        </authorList>
    </citation>
    <scope>NUCLEOTIDE SEQUENCE [LARGE SCALE GENOMIC DNA]</scope>
    <source>
        <strain evidence="2">TFB10046</strain>
    </source>
</reference>
<organism evidence="1 2">
    <name type="scientific">Auricularia subglabra (strain TFB-10046 / SS5)</name>
    <name type="common">White-rot fungus</name>
    <name type="synonym">Auricularia delicata (strain TFB10046)</name>
    <dbReference type="NCBI Taxonomy" id="717982"/>
    <lineage>
        <taxon>Eukaryota</taxon>
        <taxon>Fungi</taxon>
        <taxon>Dikarya</taxon>
        <taxon>Basidiomycota</taxon>
        <taxon>Agaricomycotina</taxon>
        <taxon>Agaricomycetes</taxon>
        <taxon>Auriculariales</taxon>
        <taxon>Auriculariaceae</taxon>
        <taxon>Auricularia</taxon>
    </lineage>
</organism>
<accession>J0WU06</accession>
<protein>
    <submittedName>
        <fullName evidence="1">Uncharacterized protein</fullName>
    </submittedName>
</protein>
<dbReference type="OrthoDB" id="14535at2759"/>
<dbReference type="Proteomes" id="UP000006514">
    <property type="component" value="Unassembled WGS sequence"/>
</dbReference>
<sequence length="63" mass="7427">SLVKAQTRARGLYRESYRAVPPEIMTQYALLLTQIVVRAWLRREFEKNRHASDPKMLDVLVIK</sequence>
<dbReference type="AlphaFoldDB" id="J0WU06"/>
<evidence type="ECO:0000313" key="1">
    <source>
        <dbReference type="EMBL" id="EJD36162.1"/>
    </source>
</evidence>
<keyword evidence="2" id="KW-1185">Reference proteome</keyword>
<gene>
    <name evidence="1" type="ORF">AURDEDRAFT_23137</name>
</gene>
<dbReference type="InParanoid" id="J0WU06"/>
<feature type="non-terminal residue" evidence="1">
    <location>
        <position position="1"/>
    </location>
</feature>
<evidence type="ECO:0000313" key="2">
    <source>
        <dbReference type="Proteomes" id="UP000006514"/>
    </source>
</evidence>